<dbReference type="InterPro" id="IPR016025">
    <property type="entry name" value="Clathrin_H-chain_N"/>
</dbReference>
<feature type="compositionally biased region" description="Polar residues" evidence="2">
    <location>
        <begin position="1048"/>
        <end position="1063"/>
    </location>
</feature>
<feature type="repeat" description="CHCR" evidence="1">
    <location>
        <begin position="678"/>
        <end position="823"/>
    </location>
</feature>
<name>A0ABQ9YHD9_9EUKA</name>
<dbReference type="Proteomes" id="UP001281761">
    <property type="component" value="Unassembled WGS sequence"/>
</dbReference>
<sequence>MDGRREKTNVFCLAVDNKVIIAEVDVAQNPVRVQGDIVYTDPNDVPIAMQYSERFGLHFLISAMGILSGFDITTGTHVVMSKLVPISVEPTNSSLNNSNNNSQCEMTWKITPLEELGNFVRQFDCQFALAIYLSCKSHANAAQIMCELGEFEKVVQYCKMTEYKVPFFEVIRVLAGVNPAGALADPGEIMEIFYQRDLIKELTDVIYDYLTNNDPSISRLQTRYLEILLQNNTQAADFILGKKAFDQYDPPYIASCCEQAGLYHRALEHRTEKPDILRCIVYTNKIPHDFVIAYLHEVTIKVDRLYGYECIKALVKNMTNLNLVEICIRCMAELGASELIEILEQGGMVEGVYLFLQGVASHVQDKDIVFRFIQAAVKMGQFKDVERVVRESNAYDPKQVKDFLKESKGDPQALIIVCDKHDYIEEMIKYLYQNNFHKAIERYCTGYNPKATPKVVGALIDCEANEEFINALLGMVKIKFLEVIVLRKSEFASIKKLQNLLLITAIKAESPKVKDYICRLDNYDGEDVAKFAVIDHIGDIERANDLAVTVNLPSCWTLLAKGELTRDMVEKCISSYIMARRLKEQVIDSELVYSFARTDQLAEIEEFIGQSNLADLQAVGDRCYDEEMYNAARILFNHIGNFGKLTQTLSAQSIRTWKEVYFACVDARQFRLAQMCGVNIVVQVDELATLIDYYTERGHYDEIIQLMEYALRLKHTHMDMFTELGILYSKYKPKKLMEHIKMFHSRINVPQLLGICEANLQWAELCLLHTHYDDFDKAVQKMLEHIDAWSHSQFKDIVIKVTNTEILYRAIDAYLQQHPLLVCDLLTVMSPQLDHSRVVQQLRRKDRLALCKPFLLFVQGSVKPEVPEVNEAVNELYVEEEDVDALRLSIAQYPSFDQLGLARNLEKHHLLRMRRVASLLFTQNKRFAHAVELAKKDKMYQDAMEASAASKDVKVCEELLRFLANDIDENERAGCFAAALYICFEFLTEDIVMEVAWEANLEEYAKPFQVQQRRNSENKINELEKTVMELKKKLEAKEEEEKQAKVTELQQYPPQMTRSQGMVSTMGAPMNQPMNK</sequence>
<dbReference type="InterPro" id="IPR000547">
    <property type="entry name" value="Clathrin_H-chain/VPS_repeat"/>
</dbReference>
<dbReference type="PANTHER" id="PTHR10292">
    <property type="entry name" value="CLATHRIN HEAVY CHAIN RELATED"/>
    <property type="match status" value="1"/>
</dbReference>
<dbReference type="PIRSF" id="PIRSF002290">
    <property type="entry name" value="Clathrin_H_chain"/>
    <property type="match status" value="1"/>
</dbReference>
<dbReference type="InterPro" id="IPR016341">
    <property type="entry name" value="Clathrin_heavy_chain"/>
</dbReference>
<gene>
    <name evidence="3" type="ORF">BLNAU_1695</name>
</gene>
<reference evidence="3 4" key="1">
    <citation type="journal article" date="2022" name="bioRxiv">
        <title>Genomics of Preaxostyla Flagellates Illuminates Evolutionary Transitions and the Path Towards Mitochondrial Loss.</title>
        <authorList>
            <person name="Novak L.V.F."/>
            <person name="Treitli S.C."/>
            <person name="Pyrih J."/>
            <person name="Halakuc P."/>
            <person name="Pipaliya S.V."/>
            <person name="Vacek V."/>
            <person name="Brzon O."/>
            <person name="Soukal P."/>
            <person name="Eme L."/>
            <person name="Dacks J.B."/>
            <person name="Karnkowska A."/>
            <person name="Elias M."/>
            <person name="Hampl V."/>
        </authorList>
    </citation>
    <scope>NUCLEOTIDE SEQUENCE [LARGE SCALE GENOMIC DNA]</scope>
    <source>
        <strain evidence="3">NAU3</strain>
        <tissue evidence="3">Gut</tissue>
    </source>
</reference>
<dbReference type="Gene3D" id="2.130.10.110">
    <property type="entry name" value="Clathrin heavy-chain terminal domain"/>
    <property type="match status" value="1"/>
</dbReference>
<organism evidence="3 4">
    <name type="scientific">Blattamonas nauphoetae</name>
    <dbReference type="NCBI Taxonomy" id="2049346"/>
    <lineage>
        <taxon>Eukaryota</taxon>
        <taxon>Metamonada</taxon>
        <taxon>Preaxostyla</taxon>
        <taxon>Oxymonadida</taxon>
        <taxon>Blattamonas</taxon>
    </lineage>
</organism>
<dbReference type="Gene3D" id="1.25.40.10">
    <property type="entry name" value="Tetratricopeptide repeat domain"/>
    <property type="match status" value="1"/>
</dbReference>
<dbReference type="InterPro" id="IPR016024">
    <property type="entry name" value="ARM-type_fold"/>
</dbReference>
<proteinExistence type="predicted"/>
<dbReference type="Pfam" id="PF00637">
    <property type="entry name" value="Clathrin"/>
    <property type="match status" value="5"/>
</dbReference>
<dbReference type="InterPro" id="IPR011990">
    <property type="entry name" value="TPR-like_helical_dom_sf"/>
</dbReference>
<dbReference type="PROSITE" id="PS50236">
    <property type="entry name" value="CHCR"/>
    <property type="match status" value="3"/>
</dbReference>
<comment type="caution">
    <text evidence="3">The sequence shown here is derived from an EMBL/GenBank/DDBJ whole genome shotgun (WGS) entry which is preliminary data.</text>
</comment>
<evidence type="ECO:0000313" key="4">
    <source>
        <dbReference type="Proteomes" id="UP001281761"/>
    </source>
</evidence>
<evidence type="ECO:0000313" key="3">
    <source>
        <dbReference type="EMBL" id="KAK2963162.1"/>
    </source>
</evidence>
<feature type="repeat" description="CHCR" evidence="1">
    <location>
        <begin position="826"/>
        <end position="972"/>
    </location>
</feature>
<dbReference type="EMBL" id="JARBJD010000007">
    <property type="protein sequence ID" value="KAK2963162.1"/>
    <property type="molecule type" value="Genomic_DNA"/>
</dbReference>
<protein>
    <submittedName>
        <fullName evidence="3">Clathrin heavy chain</fullName>
    </submittedName>
</protein>
<evidence type="ECO:0000256" key="1">
    <source>
        <dbReference type="PROSITE-ProRule" id="PRU01006"/>
    </source>
</evidence>
<accession>A0ABQ9YHD9</accession>
<feature type="region of interest" description="Disordered" evidence="2">
    <location>
        <begin position="1037"/>
        <end position="1076"/>
    </location>
</feature>
<dbReference type="InterPro" id="IPR055358">
    <property type="entry name" value="CHCR"/>
</dbReference>
<keyword evidence="4" id="KW-1185">Reference proteome</keyword>
<dbReference type="SUPFAM" id="SSF48371">
    <property type="entry name" value="ARM repeat"/>
    <property type="match status" value="3"/>
</dbReference>
<feature type="repeat" description="CHCR" evidence="1">
    <location>
        <begin position="177"/>
        <end position="327"/>
    </location>
</feature>
<dbReference type="PANTHER" id="PTHR10292:SF1">
    <property type="entry name" value="CLATHRIN HEAVY CHAIN"/>
    <property type="match status" value="1"/>
</dbReference>
<dbReference type="SUPFAM" id="SSF50989">
    <property type="entry name" value="Clathrin heavy-chain terminal domain"/>
    <property type="match status" value="1"/>
</dbReference>
<dbReference type="Gene3D" id="1.25.40.730">
    <property type="match status" value="1"/>
</dbReference>
<evidence type="ECO:0000256" key="2">
    <source>
        <dbReference type="SAM" id="MobiDB-lite"/>
    </source>
</evidence>
<dbReference type="SMART" id="SM00299">
    <property type="entry name" value="CLH"/>
    <property type="match status" value="5"/>
</dbReference>